<accession>A0A1E4RAZ4</accession>
<reference evidence="1 2" key="1">
    <citation type="submission" date="2016-09" db="EMBL/GenBank/DDBJ databases">
        <title>Draft genome sequence of the soil isolate, Lysinibacillus fusiformis M5, a potential hypoxanthine producer.</title>
        <authorList>
            <person name="Gallegos-Monterrosa R."/>
            <person name="Maroti G."/>
            <person name="Balint B."/>
            <person name="Kovacs A.T."/>
        </authorList>
    </citation>
    <scope>NUCLEOTIDE SEQUENCE [LARGE SCALE GENOMIC DNA]</scope>
    <source>
        <strain evidence="1 2">M5</strain>
    </source>
</reference>
<dbReference type="AlphaFoldDB" id="A0A1E4RAZ4"/>
<name>A0A1E4RAZ4_9BACI</name>
<dbReference type="OrthoDB" id="2740092at2"/>
<dbReference type="EMBL" id="MECQ01000001">
    <property type="protein sequence ID" value="ODV57644.1"/>
    <property type="molecule type" value="Genomic_DNA"/>
</dbReference>
<sequence>MDSEAVKKVITSKLPEFSKEQLVRSQKYYHRRDALNALLKADKQYSFAQVDEILNKFDKGGK</sequence>
<proteinExistence type="predicted"/>
<organism evidence="1 2">
    <name type="scientific">Lysinibacillus fusiformis</name>
    <dbReference type="NCBI Taxonomy" id="28031"/>
    <lineage>
        <taxon>Bacteria</taxon>
        <taxon>Bacillati</taxon>
        <taxon>Bacillota</taxon>
        <taxon>Bacilli</taxon>
        <taxon>Bacillales</taxon>
        <taxon>Bacillaceae</taxon>
        <taxon>Lysinibacillus</taxon>
    </lineage>
</organism>
<gene>
    <name evidence="1" type="ORF">BG258_05880</name>
</gene>
<protein>
    <submittedName>
        <fullName evidence="1">Uncharacterized protein</fullName>
    </submittedName>
</protein>
<evidence type="ECO:0000313" key="2">
    <source>
        <dbReference type="Proteomes" id="UP000094784"/>
    </source>
</evidence>
<dbReference type="Proteomes" id="UP000094784">
    <property type="component" value="Unassembled WGS sequence"/>
</dbReference>
<comment type="caution">
    <text evidence="1">The sequence shown here is derived from an EMBL/GenBank/DDBJ whole genome shotgun (WGS) entry which is preliminary data.</text>
</comment>
<evidence type="ECO:0000313" key="1">
    <source>
        <dbReference type="EMBL" id="ODV57644.1"/>
    </source>
</evidence>